<feature type="transmembrane region" description="Helical" evidence="6">
    <location>
        <begin position="191"/>
        <end position="208"/>
    </location>
</feature>
<dbReference type="InterPro" id="IPR005372">
    <property type="entry name" value="UPF0182"/>
</dbReference>
<feature type="transmembrane region" description="Helical" evidence="6">
    <location>
        <begin position="402"/>
        <end position="426"/>
    </location>
</feature>
<keyword evidence="1" id="KW-1003">Cell membrane</keyword>
<feature type="transmembrane region" description="Helical" evidence="6">
    <location>
        <begin position="281"/>
        <end position="301"/>
    </location>
</feature>
<keyword evidence="4 6" id="KW-0472">Membrane</keyword>
<evidence type="ECO:0000256" key="4">
    <source>
        <dbReference type="ARBA" id="ARBA00023136"/>
    </source>
</evidence>
<proteinExistence type="predicted"/>
<dbReference type="PANTHER" id="PTHR39344:SF1">
    <property type="entry name" value="UPF0182 PROTEIN SLL1060"/>
    <property type="match status" value="1"/>
</dbReference>
<evidence type="ECO:0000256" key="2">
    <source>
        <dbReference type="ARBA" id="ARBA00022692"/>
    </source>
</evidence>
<name>A0ABP8WY16_9ACTN</name>
<keyword evidence="9" id="KW-1185">Reference proteome</keyword>
<comment type="caution">
    <text evidence="8">The sequence shown here is derived from an EMBL/GenBank/DDBJ whole genome shotgun (WGS) entry which is preliminary data.</text>
</comment>
<feature type="transmembrane region" description="Helical" evidence="6">
    <location>
        <begin position="321"/>
        <end position="338"/>
    </location>
</feature>
<feature type="compositionally biased region" description="Low complexity" evidence="5">
    <location>
        <begin position="86"/>
        <end position="119"/>
    </location>
</feature>
<evidence type="ECO:0000256" key="3">
    <source>
        <dbReference type="ARBA" id="ARBA00022989"/>
    </source>
</evidence>
<dbReference type="RefSeq" id="WP_345519903.1">
    <property type="nucleotide sequence ID" value="NZ_BAABKM010000002.1"/>
</dbReference>
<feature type="domain" description="Helix-turn-helix" evidence="7">
    <location>
        <begin position="5"/>
        <end position="57"/>
    </location>
</feature>
<evidence type="ECO:0000313" key="8">
    <source>
        <dbReference type="EMBL" id="GAA4696583.1"/>
    </source>
</evidence>
<feature type="transmembrane region" description="Helical" evidence="6">
    <location>
        <begin position="141"/>
        <end position="163"/>
    </location>
</feature>
<dbReference type="EMBL" id="BAABKM010000002">
    <property type="protein sequence ID" value="GAA4696583.1"/>
    <property type="molecule type" value="Genomic_DNA"/>
</dbReference>
<sequence length="1292" mass="140461">MEDEFSVAEAAEALGTSPQTVRTLLRKGELGGERKPWGSRFVWVVPRQAVDAFLAEHGRLEGRRRAPREVVVRSEAVPEPDPDPAPESAPELVSDSVSDPVSDSVSDPDPTPVHEQLPEPVVEQLPPVERRRRRLPFFLRVRGRATVVVLVVGLPALIAYLYARVIPGALWFEELGQGEVFRRLIEARVDFHLRVMLVAAAVVAVNLFGACHGTRLVRRFAGRLAIVAISLALGNLFASAATSRLSTYLLWRHRQSFGEVDPLHGRDVSFFVFSLPFYLDVAVWLLSLLGVTSVIVLVVYVARGRVGLRPLRVRPEARIHLAGLAAAVLLVVAWRLQLQQYVLELGQPSSKDSHSFAGAGYVDVNVTIPILRALAATALVLAVLCLLAPVVARTRFARAGRLFVLGSVVGFTALGALIGAVAPIIVQRYVVDPNPLVTEKPYLASSLRSTQAALGLDEIDVRSYEPEGTFNAADFADSRQRFSRVPTWDTYILGARMRQLVTEPPYFSPDDPQIDVVRSKGKRQLTAVSARELDLNKVPSEGDTWVSNRLSYTHGLGLIRFSSTDVGDDREPRLLDSGLGVTQPRIYFGNLPRLASDDDAPETQVRLLKPTLDEDVADSQWVVANTRRPEVDIPATQGAAGSSTYHYDGSGGIKLSSSARRAVFALALGSKELLLSEEITPDSRLLLHRDVHDRLKTLAPFIHWDSEAMPLTANGHVVFVVDGYTTSTSYPYAQKVALGHSQVNYARASVVATVDAFDGKVSLYVTDDDEPVLRAWREIFPSLFKPFSSLPDKLRGRLRYPAELFNAQSTAYERYHTTRADVFVSGADTWARPLALSGPIEVAGDVDFDESDEDDLRLTMPPVYIWIPPTSGQGARVVLATYYTPSQGQNLVGSLNGWIDDDGQARLIARGLPRDPVTLGPAQVSRLVFATPRVSNLLGLRNLEIRDLDKSSIDAVLLGRPRIMLLRGGLVQVQNLYEGSRGPGAARLLGVTAYVNGRAGLGPDVESAVRQALNEPPEVELAAPDDPPVVGEWTDLDFRVVNARQEDVTITSATGRVRARLKVASGTGSVRWLPTEPGETRVRISVVGLDGTRTSDVITVEVLGPAPRLQLLDLPTTGEVGKPVRVRFEVANGVTEVAEVSTRAGIVFQRKYEVRDGRGVVAWVPDATGASTLVVRVRGTEGQVVRQKLRIEVGPSTAVMPPTVTITKAPRSATVGEAARFDVRASGCQSVLAQLSDDDGTVLQEWRFACPADAARVVWTPAAPGDFTFTVIARGGGASSQMSVPVTVLEPV</sequence>
<evidence type="ECO:0000313" key="9">
    <source>
        <dbReference type="Proteomes" id="UP001499974"/>
    </source>
</evidence>
<dbReference type="Pfam" id="PF12728">
    <property type="entry name" value="HTH_17"/>
    <property type="match status" value="1"/>
</dbReference>
<dbReference type="Proteomes" id="UP001499974">
    <property type="component" value="Unassembled WGS sequence"/>
</dbReference>
<keyword evidence="3 6" id="KW-1133">Transmembrane helix</keyword>
<keyword evidence="2 6" id="KW-0812">Transmembrane</keyword>
<feature type="region of interest" description="Disordered" evidence="5">
    <location>
        <begin position="65"/>
        <end position="119"/>
    </location>
</feature>
<accession>A0ABP8WY16</accession>
<reference evidence="9" key="1">
    <citation type="journal article" date="2019" name="Int. J. Syst. Evol. Microbiol.">
        <title>The Global Catalogue of Microorganisms (GCM) 10K type strain sequencing project: providing services to taxonomists for standard genome sequencing and annotation.</title>
        <authorList>
            <consortium name="The Broad Institute Genomics Platform"/>
            <consortium name="The Broad Institute Genome Sequencing Center for Infectious Disease"/>
            <person name="Wu L."/>
            <person name="Ma J."/>
        </authorList>
    </citation>
    <scope>NUCLEOTIDE SEQUENCE [LARGE SCALE GENOMIC DNA]</scope>
    <source>
        <strain evidence="9">JCM 18531</strain>
    </source>
</reference>
<dbReference type="InterPro" id="IPR041657">
    <property type="entry name" value="HTH_17"/>
</dbReference>
<gene>
    <name evidence="8" type="ORF">GCM10023349_10180</name>
</gene>
<protein>
    <recommendedName>
        <fullName evidence="7">Helix-turn-helix domain-containing protein</fullName>
    </recommendedName>
</protein>
<evidence type="ECO:0000256" key="6">
    <source>
        <dbReference type="SAM" id="Phobius"/>
    </source>
</evidence>
<feature type="transmembrane region" description="Helical" evidence="6">
    <location>
        <begin position="370"/>
        <end position="390"/>
    </location>
</feature>
<evidence type="ECO:0000259" key="7">
    <source>
        <dbReference type="Pfam" id="PF12728"/>
    </source>
</evidence>
<evidence type="ECO:0000256" key="5">
    <source>
        <dbReference type="SAM" id="MobiDB-lite"/>
    </source>
</evidence>
<organism evidence="8 9">
    <name type="scientific">Nocardioides conyzicola</name>
    <dbReference type="NCBI Taxonomy" id="1651781"/>
    <lineage>
        <taxon>Bacteria</taxon>
        <taxon>Bacillati</taxon>
        <taxon>Actinomycetota</taxon>
        <taxon>Actinomycetes</taxon>
        <taxon>Propionibacteriales</taxon>
        <taxon>Nocardioidaceae</taxon>
        <taxon>Nocardioides</taxon>
    </lineage>
</organism>
<feature type="transmembrane region" description="Helical" evidence="6">
    <location>
        <begin position="220"/>
        <end position="241"/>
    </location>
</feature>
<evidence type="ECO:0000256" key="1">
    <source>
        <dbReference type="ARBA" id="ARBA00022475"/>
    </source>
</evidence>
<dbReference type="Pfam" id="PF03699">
    <property type="entry name" value="UPF0182"/>
    <property type="match status" value="1"/>
</dbReference>
<dbReference type="PANTHER" id="PTHR39344">
    <property type="entry name" value="UPF0182 PROTEIN SLL1060"/>
    <property type="match status" value="1"/>
</dbReference>